<name>A0A955IAP7_9BACT</name>
<dbReference type="Pfam" id="PF04018">
    <property type="entry name" value="VCA0040-like"/>
    <property type="match status" value="1"/>
</dbReference>
<reference evidence="2" key="2">
    <citation type="journal article" date="2021" name="Microbiome">
        <title>Successional dynamics and alternative stable states in a saline activated sludge microbial community over 9 years.</title>
        <authorList>
            <person name="Wang Y."/>
            <person name="Ye J."/>
            <person name="Ju F."/>
            <person name="Liu L."/>
            <person name="Boyd J.A."/>
            <person name="Deng Y."/>
            <person name="Parks D.H."/>
            <person name="Jiang X."/>
            <person name="Yin X."/>
            <person name="Woodcroft B.J."/>
            <person name="Tyson G.W."/>
            <person name="Hugenholtz P."/>
            <person name="Polz M.F."/>
            <person name="Zhang T."/>
        </authorList>
    </citation>
    <scope>NUCLEOTIDE SEQUENCE</scope>
    <source>
        <strain evidence="2">HKST-UBA13</strain>
    </source>
</reference>
<feature type="transmembrane region" description="Helical" evidence="1">
    <location>
        <begin position="77"/>
        <end position="98"/>
    </location>
</feature>
<keyword evidence="1" id="KW-1133">Transmembrane helix</keyword>
<feature type="transmembrane region" description="Helical" evidence="1">
    <location>
        <begin position="129"/>
        <end position="146"/>
    </location>
</feature>
<dbReference type="AlphaFoldDB" id="A0A955IAP7"/>
<sequence>MNRLKTILQGMVMGTAEIIPGVSGSTLALAMGIYERFIGFLNNISELAKISLLITFNKRKVSDFKKKFKESDMTFGLTLVGGMFLAVVLLSHIVTILLEDYRSPTYGYFFGLVFASAFIPWNKIEKKTLLTYGLFAFSTAMTYYLLGLTEGQDLSNPSILLLFIGGVVGVSGLLLPGVSGSFVLLIIGIYEYIINSVKSVSNGDLNSDLFVRISVFIFGLATGLIFFVRLLRYLLKNFHGPVFAVLTGIMIGSLRVLIAAGDLANHSPSYEVIVFMIIGACTLLVIQRLNK</sequence>
<evidence type="ECO:0000313" key="3">
    <source>
        <dbReference type="Proteomes" id="UP000775877"/>
    </source>
</evidence>
<feature type="transmembrane region" description="Helical" evidence="1">
    <location>
        <begin position="158"/>
        <end position="188"/>
    </location>
</feature>
<proteinExistence type="predicted"/>
<dbReference type="PANTHER" id="PTHR37308">
    <property type="entry name" value="INTEGRAL MEMBRANE PROTEIN"/>
    <property type="match status" value="1"/>
</dbReference>
<dbReference type="InterPro" id="IPR007163">
    <property type="entry name" value="VCA0040-like"/>
</dbReference>
<evidence type="ECO:0000313" key="2">
    <source>
        <dbReference type="EMBL" id="MCA9381134.1"/>
    </source>
</evidence>
<feature type="transmembrane region" description="Helical" evidence="1">
    <location>
        <begin position="12"/>
        <end position="31"/>
    </location>
</feature>
<feature type="transmembrane region" description="Helical" evidence="1">
    <location>
        <begin position="270"/>
        <end position="289"/>
    </location>
</feature>
<comment type="caution">
    <text evidence="2">The sequence shown here is derived from an EMBL/GenBank/DDBJ whole genome shotgun (WGS) entry which is preliminary data.</text>
</comment>
<organism evidence="2 3">
    <name type="scientific">Candidatus Dojkabacteria bacterium</name>
    <dbReference type="NCBI Taxonomy" id="2099670"/>
    <lineage>
        <taxon>Bacteria</taxon>
        <taxon>Candidatus Dojkabacteria</taxon>
    </lineage>
</organism>
<reference evidence="2" key="1">
    <citation type="submission" date="2020-04" db="EMBL/GenBank/DDBJ databases">
        <authorList>
            <person name="Zhang T."/>
        </authorList>
    </citation>
    <scope>NUCLEOTIDE SEQUENCE</scope>
    <source>
        <strain evidence="2">HKST-UBA13</strain>
    </source>
</reference>
<evidence type="ECO:0000256" key="1">
    <source>
        <dbReference type="SAM" id="Phobius"/>
    </source>
</evidence>
<dbReference type="Proteomes" id="UP000775877">
    <property type="component" value="Unassembled WGS sequence"/>
</dbReference>
<protein>
    <submittedName>
        <fullName evidence="2">DUF368 domain-containing protein</fullName>
    </submittedName>
</protein>
<feature type="transmembrane region" description="Helical" evidence="1">
    <location>
        <begin position="209"/>
        <end position="232"/>
    </location>
</feature>
<accession>A0A955IAP7</accession>
<dbReference type="PANTHER" id="PTHR37308:SF1">
    <property type="entry name" value="POLYPRENYL-PHOSPHATE TRANSPORTER"/>
    <property type="match status" value="1"/>
</dbReference>
<keyword evidence="1" id="KW-0472">Membrane</keyword>
<gene>
    <name evidence="2" type="ORF">KC678_02625</name>
</gene>
<feature type="transmembrane region" description="Helical" evidence="1">
    <location>
        <begin position="238"/>
        <end position="258"/>
    </location>
</feature>
<dbReference type="EMBL" id="JAGQLJ010000050">
    <property type="protein sequence ID" value="MCA9381134.1"/>
    <property type="molecule type" value="Genomic_DNA"/>
</dbReference>
<feature type="transmembrane region" description="Helical" evidence="1">
    <location>
        <begin position="104"/>
        <end position="122"/>
    </location>
</feature>
<keyword evidence="1" id="KW-0812">Transmembrane</keyword>